<dbReference type="Proteomes" id="UP000596660">
    <property type="component" value="Unplaced"/>
</dbReference>
<sequence>MMITTQHNIMMRIGQYLERENESSDSEPLINNELMNITEEVELNISAGTAMKKRGTVYCRKLTLLPPGGKLNVEFDEDGVAIGDNASLFSFFLGQQVHNKSVCPIQVKGWNKYTSEILYHLWACIQRKKNGGKCSRVDLLLASRTRKSEKAVNAVTLENNTRAVVNLSEEVNEVKKKANQAIEEAKKDDENARIEAEQAKIEAEKAKKEAEVVRNDVDKKIAENNEVWEKKFSQLLDFFEARGSLNNDDLGSEGASKVNHIGSVMAGGLAKEQNSELNPELNSELNPFILLVCPAPLLLAVLLPCSPAACCPAPLPKLNA</sequence>
<feature type="coiled-coil region" evidence="1">
    <location>
        <begin position="157"/>
        <end position="223"/>
    </location>
</feature>
<accession>A0A803MM47</accession>
<organism evidence="2 3">
    <name type="scientific">Chenopodium quinoa</name>
    <name type="common">Quinoa</name>
    <dbReference type="NCBI Taxonomy" id="63459"/>
    <lineage>
        <taxon>Eukaryota</taxon>
        <taxon>Viridiplantae</taxon>
        <taxon>Streptophyta</taxon>
        <taxon>Embryophyta</taxon>
        <taxon>Tracheophyta</taxon>
        <taxon>Spermatophyta</taxon>
        <taxon>Magnoliopsida</taxon>
        <taxon>eudicotyledons</taxon>
        <taxon>Gunneridae</taxon>
        <taxon>Pentapetalae</taxon>
        <taxon>Caryophyllales</taxon>
        <taxon>Chenopodiaceae</taxon>
        <taxon>Chenopodioideae</taxon>
        <taxon>Atripliceae</taxon>
        <taxon>Chenopodium</taxon>
    </lineage>
</organism>
<keyword evidence="1" id="KW-0175">Coiled coil</keyword>
<reference evidence="2" key="2">
    <citation type="submission" date="2021-03" db="UniProtKB">
        <authorList>
            <consortium name="EnsemblPlants"/>
        </authorList>
    </citation>
    <scope>IDENTIFICATION</scope>
</reference>
<dbReference type="PANTHER" id="PTHR33499:SF40">
    <property type="entry name" value="TRANSPOSASE-ASSOCIATED DOMAIN-CONTAINING PROTEIN"/>
    <property type="match status" value="1"/>
</dbReference>
<keyword evidence="3" id="KW-1185">Reference proteome</keyword>
<dbReference type="Gramene" id="AUR62032009-RA">
    <property type="protein sequence ID" value="AUR62032009-RA:cds"/>
    <property type="gene ID" value="AUR62032009"/>
</dbReference>
<reference evidence="2" key="1">
    <citation type="journal article" date="2017" name="Nature">
        <title>The genome of Chenopodium quinoa.</title>
        <authorList>
            <person name="Jarvis D.E."/>
            <person name="Ho Y.S."/>
            <person name="Lightfoot D.J."/>
            <person name="Schmoeckel S.M."/>
            <person name="Li B."/>
            <person name="Borm T.J.A."/>
            <person name="Ohyanagi H."/>
            <person name="Mineta K."/>
            <person name="Michell C.T."/>
            <person name="Saber N."/>
            <person name="Kharbatia N.M."/>
            <person name="Rupper R.R."/>
            <person name="Sharp A.R."/>
            <person name="Dally N."/>
            <person name="Boughton B.A."/>
            <person name="Woo Y.H."/>
            <person name="Gao G."/>
            <person name="Schijlen E.G.W.M."/>
            <person name="Guo X."/>
            <person name="Momin A.A."/>
            <person name="Negrao S."/>
            <person name="Al-Babili S."/>
            <person name="Gehring C."/>
            <person name="Roessner U."/>
            <person name="Jung C."/>
            <person name="Murphy K."/>
            <person name="Arold S.T."/>
            <person name="Gojobori T."/>
            <person name="van der Linden C.G."/>
            <person name="van Loo E.N."/>
            <person name="Jellen E.N."/>
            <person name="Maughan P.J."/>
            <person name="Tester M."/>
        </authorList>
    </citation>
    <scope>NUCLEOTIDE SEQUENCE [LARGE SCALE GENOMIC DNA]</scope>
    <source>
        <strain evidence="2">cv. PI 614886</strain>
    </source>
</reference>
<protein>
    <submittedName>
        <fullName evidence="2">Uncharacterized protein</fullName>
    </submittedName>
</protein>
<proteinExistence type="predicted"/>
<dbReference type="AlphaFoldDB" id="A0A803MM47"/>
<evidence type="ECO:0000313" key="3">
    <source>
        <dbReference type="Proteomes" id="UP000596660"/>
    </source>
</evidence>
<name>A0A803MM47_CHEQI</name>
<dbReference type="PANTHER" id="PTHR33499">
    <property type="entry name" value="OS12G0282400 PROTEIN-RELATED"/>
    <property type="match status" value="1"/>
</dbReference>
<evidence type="ECO:0000313" key="2">
    <source>
        <dbReference type="EnsemblPlants" id="AUR62032009-RA:cds"/>
    </source>
</evidence>
<dbReference type="EnsemblPlants" id="AUR62032009-RA">
    <property type="protein sequence ID" value="AUR62032009-RA:cds"/>
    <property type="gene ID" value="AUR62032009"/>
</dbReference>
<evidence type="ECO:0000256" key="1">
    <source>
        <dbReference type="SAM" id="Coils"/>
    </source>
</evidence>